<dbReference type="Proteomes" id="UP000054988">
    <property type="component" value="Unassembled WGS sequence"/>
</dbReference>
<dbReference type="AlphaFoldDB" id="A0A0W0FYU2"/>
<sequence length="685" mass="76232">MGRLSGSNKTPRLVPSNVPASSTIDELLRNNRDFGIPKWAVSSRNTFELHAIIQAPFLEVYASLSTLGLGNDTVDRVHWCISRRIYGVFQNDIDTVDSEGWESIVNDPALEQGCDHVEGSQLEEEENELLLKASLLLILKTLASTASDSNSTVSPRSATPSISSSNSFQSQEGALAAPEPNQRAQIGYRNEEAPELWSAACIRGWEHEKPTTPTDIGSFYDFECPVYFFDTISTDYISAHGKHLQGLELKGESTQDLAKQLEAILIEAVQAKDFSKVFASTRHFMLVDQAEEYVTSGGGIEREAIFILNQLYLKERAAEFLTKGLDDYATLATVPQCTARFMSEDKRIALGVLGAVVSLSLVYGMGAEPLNPILLMYCYNNCDMRSVLDELVREWHPLLHQTLKLWLAIGPDDSVQGFASHFATYHGTSVDTLTGRTPEMHCSLAWDMLHRAIVGTEAGDHPYFQAFWDGLMMRCAGSRTIANVYIGGPEKFVSTVYGCYVRGYSSMHLEHCIEVEQDTLSEVERLLGSLPVLDASSFTSMIHGFLEGRGAPCPKLLQEAEECFNLLVDLYEIQQPMFRLWMFNWAATGTPHVLQDGVATTIRLVEDNDVEYLNGIAIQNRPAYISLGVCRFRTCSRTVTIPASYLIKLLKAEYDPESEVRDILAAIYHWLLVSILDNIGENNII</sequence>
<evidence type="ECO:0000313" key="2">
    <source>
        <dbReference type="EMBL" id="KTB41406.1"/>
    </source>
</evidence>
<evidence type="ECO:0000256" key="1">
    <source>
        <dbReference type="SAM" id="MobiDB-lite"/>
    </source>
</evidence>
<gene>
    <name evidence="2" type="ORF">WG66_6021</name>
</gene>
<proteinExistence type="predicted"/>
<organism evidence="2 3">
    <name type="scientific">Moniliophthora roreri</name>
    <name type="common">Frosty pod rot fungus</name>
    <name type="synonym">Monilia roreri</name>
    <dbReference type="NCBI Taxonomy" id="221103"/>
    <lineage>
        <taxon>Eukaryota</taxon>
        <taxon>Fungi</taxon>
        <taxon>Dikarya</taxon>
        <taxon>Basidiomycota</taxon>
        <taxon>Agaricomycotina</taxon>
        <taxon>Agaricomycetes</taxon>
        <taxon>Agaricomycetidae</taxon>
        <taxon>Agaricales</taxon>
        <taxon>Marasmiineae</taxon>
        <taxon>Marasmiaceae</taxon>
        <taxon>Moniliophthora</taxon>
    </lineage>
</organism>
<reference evidence="2 3" key="1">
    <citation type="submission" date="2015-12" db="EMBL/GenBank/DDBJ databases">
        <title>Draft genome sequence of Moniliophthora roreri, the causal agent of frosty pod rot of cacao.</title>
        <authorList>
            <person name="Aime M.C."/>
            <person name="Diaz-Valderrama J.R."/>
            <person name="Kijpornyongpan T."/>
            <person name="Phillips-Mora W."/>
        </authorList>
    </citation>
    <scope>NUCLEOTIDE SEQUENCE [LARGE SCALE GENOMIC DNA]</scope>
    <source>
        <strain evidence="2 3">MCA 2952</strain>
    </source>
</reference>
<comment type="caution">
    <text evidence="2">The sequence shown here is derived from an EMBL/GenBank/DDBJ whole genome shotgun (WGS) entry which is preliminary data.</text>
</comment>
<feature type="compositionally biased region" description="Low complexity" evidence="1">
    <location>
        <begin position="154"/>
        <end position="170"/>
    </location>
</feature>
<evidence type="ECO:0000313" key="3">
    <source>
        <dbReference type="Proteomes" id="UP000054988"/>
    </source>
</evidence>
<protein>
    <submittedName>
        <fullName evidence="2">Uncharacterized protein</fullName>
    </submittedName>
</protein>
<dbReference type="EMBL" id="LATX01001467">
    <property type="protein sequence ID" value="KTB41406.1"/>
    <property type="molecule type" value="Genomic_DNA"/>
</dbReference>
<accession>A0A0W0FYU2</accession>
<name>A0A0W0FYU2_MONRR</name>
<feature type="region of interest" description="Disordered" evidence="1">
    <location>
        <begin position="147"/>
        <end position="181"/>
    </location>
</feature>